<name>A0A1Y1RUG1_9SPIO</name>
<dbReference type="RefSeq" id="WP_083052904.1">
    <property type="nucleotide sequence ID" value="NZ_MWQY01000030.1"/>
</dbReference>
<comment type="caution">
    <text evidence="2">The sequence shown here is derived from an EMBL/GenBank/DDBJ whole genome shotgun (WGS) entry which is preliminary data.</text>
</comment>
<protein>
    <submittedName>
        <fullName evidence="2">Uncharacterized protein</fullName>
    </submittedName>
</protein>
<keyword evidence="1" id="KW-1133">Transmembrane helix</keyword>
<evidence type="ECO:0000256" key="1">
    <source>
        <dbReference type="SAM" id="Phobius"/>
    </source>
</evidence>
<evidence type="ECO:0000313" key="2">
    <source>
        <dbReference type="EMBL" id="ORC30675.1"/>
    </source>
</evidence>
<keyword evidence="1" id="KW-0472">Membrane</keyword>
<dbReference type="Proteomes" id="UP000192343">
    <property type="component" value="Unassembled WGS sequence"/>
</dbReference>
<feature type="transmembrane region" description="Helical" evidence="1">
    <location>
        <begin position="108"/>
        <end position="124"/>
    </location>
</feature>
<keyword evidence="3" id="KW-1185">Reference proteome</keyword>
<feature type="transmembrane region" description="Helical" evidence="1">
    <location>
        <begin position="80"/>
        <end position="102"/>
    </location>
</feature>
<evidence type="ECO:0000313" key="3">
    <source>
        <dbReference type="Proteomes" id="UP000192343"/>
    </source>
</evidence>
<dbReference type="AlphaFoldDB" id="A0A1Y1RUG1"/>
<feature type="transmembrane region" description="Helical" evidence="1">
    <location>
        <begin position="21"/>
        <end position="45"/>
    </location>
</feature>
<dbReference type="STRING" id="1963862.B4O97_17975"/>
<organism evidence="2 3">
    <name type="scientific">Marispirochaeta aestuarii</name>
    <dbReference type="NCBI Taxonomy" id="1963862"/>
    <lineage>
        <taxon>Bacteria</taxon>
        <taxon>Pseudomonadati</taxon>
        <taxon>Spirochaetota</taxon>
        <taxon>Spirochaetia</taxon>
        <taxon>Spirochaetales</taxon>
        <taxon>Spirochaetaceae</taxon>
        <taxon>Marispirochaeta</taxon>
    </lineage>
</organism>
<accession>A0A1Y1RUG1</accession>
<proteinExistence type="predicted"/>
<reference evidence="2 3" key="1">
    <citation type="submission" date="2017-03" db="EMBL/GenBank/DDBJ databases">
        <title>Draft Genome sequence of Marispirochaeta sp. strain JC444.</title>
        <authorList>
            <person name="Shivani Y."/>
            <person name="Subhash Y."/>
            <person name="Sasikala C."/>
            <person name="Ramana C."/>
        </authorList>
    </citation>
    <scope>NUCLEOTIDE SEQUENCE [LARGE SCALE GENOMIC DNA]</scope>
    <source>
        <strain evidence="2 3">JC444</strain>
    </source>
</reference>
<gene>
    <name evidence="2" type="ORF">B4O97_17975</name>
</gene>
<sequence length="130" mass="14527">MTDYRDIFRSILAGYGNFFRNLLRFFLAAIIIALTAAIIAFPLWFLAIQHTALYSRLLIVCTLAWLAYRSVRRRHLPVLLLRTLHAGGILLAVYAAVAAFIYGAVLPGILSAALGLLLFGLLIRRKPERA</sequence>
<dbReference type="EMBL" id="MWQY01000030">
    <property type="protein sequence ID" value="ORC30675.1"/>
    <property type="molecule type" value="Genomic_DNA"/>
</dbReference>
<feature type="transmembrane region" description="Helical" evidence="1">
    <location>
        <begin position="51"/>
        <end position="68"/>
    </location>
</feature>
<keyword evidence="1" id="KW-0812">Transmembrane</keyword>